<evidence type="ECO:0000256" key="6">
    <source>
        <dbReference type="ARBA" id="ARBA00022692"/>
    </source>
</evidence>
<evidence type="ECO:0000256" key="10">
    <source>
        <dbReference type="ARBA" id="ARBA00044721"/>
    </source>
</evidence>
<comment type="pathway">
    <text evidence="2">Protein modification; protein glycosylation.</text>
</comment>
<feature type="transmembrane region" description="Helical" evidence="12">
    <location>
        <begin position="131"/>
        <end position="150"/>
    </location>
</feature>
<evidence type="ECO:0000256" key="7">
    <source>
        <dbReference type="ARBA" id="ARBA00022824"/>
    </source>
</evidence>
<dbReference type="Proteomes" id="UP001465755">
    <property type="component" value="Unassembled WGS sequence"/>
</dbReference>
<dbReference type="PANTHER" id="PTHR22760">
    <property type="entry name" value="GLYCOSYLTRANSFERASE"/>
    <property type="match status" value="1"/>
</dbReference>
<keyword evidence="4 12" id="KW-0328">Glycosyltransferase</keyword>
<feature type="signal peptide" evidence="13">
    <location>
        <begin position="1"/>
        <end position="21"/>
    </location>
</feature>
<keyword evidence="15" id="KW-1185">Reference proteome</keyword>
<proteinExistence type="inferred from homology"/>
<evidence type="ECO:0000256" key="11">
    <source>
        <dbReference type="ARBA" id="ARBA00048899"/>
    </source>
</evidence>
<keyword evidence="7 12" id="KW-0256">Endoplasmic reticulum</keyword>
<dbReference type="Pfam" id="PF03901">
    <property type="entry name" value="Glyco_transf_22"/>
    <property type="match status" value="1"/>
</dbReference>
<dbReference type="EMBL" id="JALJOQ010000117">
    <property type="protein sequence ID" value="KAK9796298.1"/>
    <property type="molecule type" value="Genomic_DNA"/>
</dbReference>
<evidence type="ECO:0000256" key="4">
    <source>
        <dbReference type="ARBA" id="ARBA00022676"/>
    </source>
</evidence>
<comment type="catalytic activity">
    <reaction evidence="11">
        <text>an alpha-D-Man-(1-&gt;2)-alpha-D-Man-(1-&gt;2)-alpha-D-Man-(1-&gt;3)-[alpha-D-Man-(1-&gt;2)-alpha-D-Man-(1-&gt;3)-alpha-D-Man-(1-&gt;6)]-beta-D-Man-(1-&gt;4)-beta-D-GlcNAc-(1-&gt;4)-alpha-D-GlcNAc-diphospho-di-trans,poly-cis-dolichol + a di-trans,poly-cis-dolichyl beta-D-mannosyl phosphate = an alpha-D-Man-(1-&gt;2)-alpha-D-Man-(1-&gt;2)-alpha-D-Man-(1-&gt;3)-[alpha-D-Man-(1-&gt;2)-alpha-D-Man-(1-&gt;3)-[alpha-D-Man-(1-&gt;6)]-alpha-D-Man-(1-&gt;6)]-beta-D-Man-(1-&gt;4)-beta-D-GlcNAc-(1-&gt;4)-alpha-D-GlcNAc-diphospho-di-trans,poly-cis-dolichol + a di-trans,poly-cis-dolichyl phosphate + H(+)</text>
        <dbReference type="Rhea" id="RHEA:29535"/>
        <dbReference type="Rhea" id="RHEA-COMP:19498"/>
        <dbReference type="Rhea" id="RHEA-COMP:19501"/>
        <dbReference type="Rhea" id="RHEA-COMP:19518"/>
        <dbReference type="Rhea" id="RHEA-COMP:19519"/>
        <dbReference type="ChEBI" id="CHEBI:15378"/>
        <dbReference type="ChEBI" id="CHEBI:57683"/>
        <dbReference type="ChEBI" id="CHEBI:58211"/>
        <dbReference type="ChEBI" id="CHEBI:132517"/>
        <dbReference type="ChEBI" id="CHEBI:132519"/>
        <dbReference type="EC" id="2.4.1.260"/>
    </reaction>
    <physiologicalReaction direction="left-to-right" evidence="11">
        <dbReference type="Rhea" id="RHEA:29536"/>
    </physiologicalReaction>
</comment>
<evidence type="ECO:0000256" key="12">
    <source>
        <dbReference type="RuleBase" id="RU363075"/>
    </source>
</evidence>
<feature type="transmembrane region" description="Helical" evidence="12">
    <location>
        <begin position="239"/>
        <end position="256"/>
    </location>
</feature>
<comment type="caution">
    <text evidence="14">The sequence shown here is derived from an EMBL/GenBank/DDBJ whole genome shotgun (WGS) entry which is preliminary data.</text>
</comment>
<dbReference type="GO" id="GO:0052917">
    <property type="term" value="F:dol-P-Man:Man(7)GlcNAc(2)-PP-Dol alpha-1,6-mannosyltransferase activity"/>
    <property type="evidence" value="ECO:0007669"/>
    <property type="project" value="UniProtKB-EC"/>
</dbReference>
<reference evidence="14 15" key="1">
    <citation type="journal article" date="2024" name="Nat. Commun.">
        <title>Phylogenomics reveals the evolutionary origins of lichenization in chlorophyte algae.</title>
        <authorList>
            <person name="Puginier C."/>
            <person name="Libourel C."/>
            <person name="Otte J."/>
            <person name="Skaloud P."/>
            <person name="Haon M."/>
            <person name="Grisel S."/>
            <person name="Petersen M."/>
            <person name="Berrin J.G."/>
            <person name="Delaux P.M."/>
            <person name="Dal Grande F."/>
            <person name="Keller J."/>
        </authorList>
    </citation>
    <scope>NUCLEOTIDE SEQUENCE [LARGE SCALE GENOMIC DNA]</scope>
    <source>
        <strain evidence="14 15">SAG 2036</strain>
    </source>
</reference>
<dbReference type="EC" id="2.4.1.-" evidence="12"/>
<evidence type="ECO:0000256" key="8">
    <source>
        <dbReference type="ARBA" id="ARBA00022989"/>
    </source>
</evidence>
<evidence type="ECO:0000256" key="3">
    <source>
        <dbReference type="ARBA" id="ARBA00007063"/>
    </source>
</evidence>
<gene>
    <name evidence="14" type="ORF">WJX73_008235</name>
</gene>
<evidence type="ECO:0000256" key="2">
    <source>
        <dbReference type="ARBA" id="ARBA00004922"/>
    </source>
</evidence>
<comment type="subcellular location">
    <subcellularLocation>
        <location evidence="1 12">Endoplasmic reticulum membrane</location>
        <topology evidence="1 12">Multi-pass membrane protein</topology>
    </subcellularLocation>
</comment>
<evidence type="ECO:0000256" key="9">
    <source>
        <dbReference type="ARBA" id="ARBA00023136"/>
    </source>
</evidence>
<evidence type="ECO:0000313" key="15">
    <source>
        <dbReference type="Proteomes" id="UP001465755"/>
    </source>
</evidence>
<accession>A0AAW1NVJ5</accession>
<keyword evidence="6 12" id="KW-0812">Transmembrane</keyword>
<comment type="similarity">
    <text evidence="3 12">Belongs to the glycosyltransferase 22 family.</text>
</comment>
<evidence type="ECO:0000256" key="13">
    <source>
        <dbReference type="SAM" id="SignalP"/>
    </source>
</evidence>
<protein>
    <recommendedName>
        <fullName evidence="12">Mannosyltransferase</fullName>
        <ecNumber evidence="12">2.4.1.-</ecNumber>
    </recommendedName>
</protein>
<comment type="function">
    <text evidence="10">Mannosyltransferase that operates in the biosynthetic pathway of dolichol-linked oligosaccharides, the glycan precursors employed in protein asparagine (N)-glycosylation. The assembly of dolichol-linked oligosaccharides begins on the cytosolic side of the endoplasmic reticulum membrane and finishes in its lumen. The sequential addition of sugars to dolichol pyrophosphate produces dolichol-linked oligosaccharides containing fourteen sugars, including two GlcNAcs, nine mannoses and three glucoses. Once assembled, the oligosaccharide is transferred from the lipid to nascent proteins by oligosaccharyltransferases. In the lumen of the endoplasmic reticulum, adds the eighth mannose residue in an alpha-1,6 linkage onto Man(7)GlcNAc(2)-PP-dolichol to produce Man(8)GlcNAc(2)-PP-dolichol.</text>
</comment>
<feature type="transmembrane region" description="Helical" evidence="12">
    <location>
        <begin position="88"/>
        <end position="111"/>
    </location>
</feature>
<feature type="chain" id="PRO_5043946010" description="Mannosyltransferase" evidence="13">
    <location>
        <begin position="22"/>
        <end position="320"/>
    </location>
</feature>
<evidence type="ECO:0000256" key="1">
    <source>
        <dbReference type="ARBA" id="ARBA00004477"/>
    </source>
</evidence>
<dbReference type="GO" id="GO:0006487">
    <property type="term" value="P:protein N-linked glycosylation"/>
    <property type="evidence" value="ECO:0007669"/>
    <property type="project" value="TreeGrafter"/>
</dbReference>
<keyword evidence="8 12" id="KW-1133">Transmembrane helix</keyword>
<name>A0AAW1NVJ5_9CHLO</name>
<dbReference type="InterPro" id="IPR005599">
    <property type="entry name" value="GPI_mannosylTrfase"/>
</dbReference>
<feature type="transmembrane region" description="Helical" evidence="12">
    <location>
        <begin position="61"/>
        <end position="81"/>
    </location>
</feature>
<dbReference type="PANTHER" id="PTHR22760:SF1">
    <property type="entry name" value="DOL-P-MAN:MAN(7)GLCNAC(2)-PP-DOL ALPHA-1,6-MANNOSYLTRANSFERASE"/>
    <property type="match status" value="1"/>
</dbReference>
<keyword evidence="9 12" id="KW-0472">Membrane</keyword>
<keyword evidence="5" id="KW-0808">Transferase</keyword>
<dbReference type="AlphaFoldDB" id="A0AAW1NVJ5"/>
<evidence type="ECO:0000256" key="5">
    <source>
        <dbReference type="ARBA" id="ARBA00022679"/>
    </source>
</evidence>
<organism evidence="14 15">
    <name type="scientific">Symbiochloris irregularis</name>
    <dbReference type="NCBI Taxonomy" id="706552"/>
    <lineage>
        <taxon>Eukaryota</taxon>
        <taxon>Viridiplantae</taxon>
        <taxon>Chlorophyta</taxon>
        <taxon>core chlorophytes</taxon>
        <taxon>Trebouxiophyceae</taxon>
        <taxon>Trebouxiales</taxon>
        <taxon>Trebouxiaceae</taxon>
        <taxon>Symbiochloris</taxon>
    </lineage>
</organism>
<evidence type="ECO:0000313" key="14">
    <source>
        <dbReference type="EMBL" id="KAK9796298.1"/>
    </source>
</evidence>
<keyword evidence="13" id="KW-0732">Signal</keyword>
<feature type="transmembrane region" description="Helical" evidence="12">
    <location>
        <begin position="162"/>
        <end position="182"/>
    </location>
</feature>
<dbReference type="GO" id="GO:0005789">
    <property type="term" value="C:endoplasmic reticulum membrane"/>
    <property type="evidence" value="ECO:0007669"/>
    <property type="project" value="UniProtKB-SubCell"/>
</dbReference>
<sequence length="320" mass="35235">MQPSGALALLAVGAIVHLICAPYNKVEESFNTQAVHDILYHGLSVQAYDHLQFPGVVPRTFAGAGTVAVLTAPAAWLCHLLDLTKLPVLYCARAALGFVVLAFFANCLAYSSWLTRKQPGLTISAMALNAIVFRCDMLPLAGLMGLHMLLSRQITLPKALMWGVTASVASLLLTVSLDSIMWQRLLWPEGEVLWFNSVLNRSSEWGVQPFHWYWTSALPRAMLGGLPLACAGLWQERRLLGPVGVAVIYVCLYSWLPHKEVRFLFPLEHPWMYSKEEGLSAAQLQAKNFTFLLADQQSVPGYQLHGTAATIGLDFRLASS</sequence>